<dbReference type="Proteomes" id="UP000728647">
    <property type="component" value="Unassembled WGS sequence"/>
</dbReference>
<accession>A0A8J8GMV1</accession>
<dbReference type="Pfam" id="PF08867">
    <property type="entry name" value="FRG"/>
    <property type="match status" value="1"/>
</dbReference>
<evidence type="ECO:0000259" key="1">
    <source>
        <dbReference type="SMART" id="SM00901"/>
    </source>
</evidence>
<evidence type="ECO:0000313" key="5">
    <source>
        <dbReference type="Proteomes" id="UP001016761"/>
    </source>
</evidence>
<dbReference type="EMBL" id="JABURA010000001">
    <property type="protein sequence ID" value="NUB90737.1"/>
    <property type="molecule type" value="Genomic_DNA"/>
</dbReference>
<protein>
    <submittedName>
        <fullName evidence="2">FRG domain-containing protein</fullName>
    </submittedName>
</protein>
<organism evidence="2 4">
    <name type="scientific">Haloterrigena gelatinilytica</name>
    <dbReference type="NCBI Taxonomy" id="2741724"/>
    <lineage>
        <taxon>Archaea</taxon>
        <taxon>Methanobacteriati</taxon>
        <taxon>Methanobacteriota</taxon>
        <taxon>Stenosarchaea group</taxon>
        <taxon>Halobacteria</taxon>
        <taxon>Halobacteriales</taxon>
        <taxon>Natrialbaceae</taxon>
        <taxon>Haloterrigena</taxon>
    </lineage>
</organism>
<name>A0A8J8GMV1_9EURY</name>
<dbReference type="InterPro" id="IPR014966">
    <property type="entry name" value="FRG-dom"/>
</dbReference>
<evidence type="ECO:0000313" key="2">
    <source>
        <dbReference type="EMBL" id="NUB90737.1"/>
    </source>
</evidence>
<dbReference type="OrthoDB" id="198004at2157"/>
<evidence type="ECO:0000313" key="3">
    <source>
        <dbReference type="EMBL" id="NUC73445.1"/>
    </source>
</evidence>
<dbReference type="AlphaFoldDB" id="A0A8J8GMV1"/>
<keyword evidence="5" id="KW-1185">Reference proteome</keyword>
<dbReference type="SMART" id="SM00901">
    <property type="entry name" value="FRG"/>
    <property type="match status" value="1"/>
</dbReference>
<sequence>MARPHASMTTDNSLSTVRAESWAELQELVTAEMWMPDIGRHRSPFVFRGVPSQDHTLETSIKRFVGESGEWKLESLLLRNFHQYAVNEIEEPESVWHLLSIAEHYGLPTRLLDWSFSPLVATYFAVRDGDTAHDGAVWAVDYRQLHDTLPEHYHRVLERTETDMLDVHLLSNATLESDAEATDAAAEAPMRDLNDVSRLDDLWSERWGVDAAEAADDQYVVFFRPPAIDDRIANQSAVFSFQSDPRLALDRWLEDRPDCYRKIVIPGERKLEFRDKLDQMNVNHRTLFPDLEGLTTWLKQYYQPQG</sequence>
<comment type="caution">
    <text evidence="2">The sequence shown here is derived from an EMBL/GenBank/DDBJ whole genome shotgun (WGS) entry which is preliminary data.</text>
</comment>
<proteinExistence type="predicted"/>
<reference evidence="2 5" key="1">
    <citation type="submission" date="2020-06" db="EMBL/GenBank/DDBJ databases">
        <title>Haloterrigena sp. nov., an extremely halophilic archaeon isolated from a saline sediment.</title>
        <authorList>
            <person name="Liu B.-B."/>
        </authorList>
    </citation>
    <scope>NUCLEOTIDE SEQUENCE</scope>
    <source>
        <strain evidence="2">SYSU A121-1</strain>
        <strain evidence="3 5">SYSU A558-1</strain>
    </source>
</reference>
<evidence type="ECO:0000313" key="4">
    <source>
        <dbReference type="Proteomes" id="UP000728647"/>
    </source>
</evidence>
<feature type="domain" description="FRG" evidence="1">
    <location>
        <begin position="41"/>
        <end position="138"/>
    </location>
</feature>
<dbReference type="EMBL" id="JABUQZ010000001">
    <property type="protein sequence ID" value="NUC73445.1"/>
    <property type="molecule type" value="Genomic_DNA"/>
</dbReference>
<dbReference type="Proteomes" id="UP001016761">
    <property type="component" value="Unassembled WGS sequence"/>
</dbReference>
<gene>
    <name evidence="2" type="ORF">HT576_06845</name>
    <name evidence="3" type="ORF">HTZ84_14165</name>
</gene>